<dbReference type="PANTHER" id="PTHR34070">
    <property type="entry name" value="ARMADILLO-TYPE FOLD"/>
    <property type="match status" value="1"/>
</dbReference>
<dbReference type="CDD" id="cd06561">
    <property type="entry name" value="AlkD_like"/>
    <property type="match status" value="1"/>
</dbReference>
<accession>A0A168FYJ9</accession>
<dbReference type="InterPro" id="IPR016024">
    <property type="entry name" value="ARM-type_fold"/>
</dbReference>
<dbReference type="InterPro" id="IPR014825">
    <property type="entry name" value="DNA_alkylation"/>
</dbReference>
<sequence length="223" mass="24476">MEPTAGSLLADLHAVADPAAFPNRHYTGSGPVLGVRMGTLFDVAKGYAAMPLGEVGRLLAEPAYEPRLAAFCVLDLAVRRRGVTPDERAERYRFYLDHHDAIDAWDMVDRAAPRVVGEHLRDRSREPLLDLAASADPLRRRTAMTAPLAYTRGRTDPAAIADLLRIAELLLDDADPLVRRPVGIALRHAGAVAPEAVTDFLDRCGRRVPARVRRMARDKMPSS</sequence>
<dbReference type="SUPFAM" id="SSF48371">
    <property type="entry name" value="ARM repeat"/>
    <property type="match status" value="1"/>
</dbReference>
<keyword evidence="2" id="KW-1185">Reference proteome</keyword>
<proteinExistence type="predicted"/>
<dbReference type="Gene3D" id="1.25.10.90">
    <property type="match status" value="1"/>
</dbReference>
<dbReference type="AlphaFoldDB" id="A0A168FYJ9"/>
<dbReference type="Proteomes" id="UP000076794">
    <property type="component" value="Chromosome"/>
</dbReference>
<dbReference type="PANTHER" id="PTHR34070:SF1">
    <property type="entry name" value="DNA ALKYLATION REPAIR PROTEIN"/>
    <property type="match status" value="1"/>
</dbReference>
<dbReference type="Pfam" id="PF08713">
    <property type="entry name" value="DNA_alkylation"/>
    <property type="match status" value="1"/>
</dbReference>
<gene>
    <name evidence="1" type="ORF">I598_3229</name>
</gene>
<dbReference type="KEGG" id="ido:I598_3229"/>
<evidence type="ECO:0000313" key="1">
    <source>
        <dbReference type="EMBL" id="ANC32739.1"/>
    </source>
</evidence>
<protein>
    <submittedName>
        <fullName evidence="1">DNA alkylation repair enzyme</fullName>
    </submittedName>
</protein>
<organism evidence="1 2">
    <name type="scientific">Isoptericola dokdonensis DS-3</name>
    <dbReference type="NCBI Taxonomy" id="1300344"/>
    <lineage>
        <taxon>Bacteria</taxon>
        <taxon>Bacillati</taxon>
        <taxon>Actinomycetota</taxon>
        <taxon>Actinomycetes</taxon>
        <taxon>Micrococcales</taxon>
        <taxon>Promicromonosporaceae</taxon>
        <taxon>Isoptericola</taxon>
    </lineage>
</organism>
<name>A0A168FYJ9_9MICO</name>
<reference evidence="1 2" key="1">
    <citation type="submission" date="2016-01" db="EMBL/GenBank/DDBJ databases">
        <title>Complete genome sequence of a soil Actinobacterium, Isoptericola dokdonensis DS-3.</title>
        <authorList>
            <person name="Kwon S.-K."/>
            <person name="Kim J.F."/>
        </authorList>
    </citation>
    <scope>NUCLEOTIDE SEQUENCE [LARGE SCALE GENOMIC DNA]</scope>
    <source>
        <strain evidence="1 2">DS-3</strain>
    </source>
</reference>
<dbReference type="PATRIC" id="fig|1300344.3.peg.3248"/>
<dbReference type="EMBL" id="CP014209">
    <property type="protein sequence ID" value="ANC32739.1"/>
    <property type="molecule type" value="Genomic_DNA"/>
</dbReference>
<dbReference type="RefSeq" id="WP_068204116.1">
    <property type="nucleotide sequence ID" value="NZ_CP014209.1"/>
</dbReference>
<evidence type="ECO:0000313" key="2">
    <source>
        <dbReference type="Proteomes" id="UP000076794"/>
    </source>
</evidence>
<dbReference type="STRING" id="1300344.I598_3229"/>